<evidence type="ECO:0000313" key="3">
    <source>
        <dbReference type="Proteomes" id="UP000789901"/>
    </source>
</evidence>
<sequence>MTRGKSRRIKERTRLASKCKSLSFRESENNKAKSHMANFRR</sequence>
<dbReference type="Proteomes" id="UP000789901">
    <property type="component" value="Unassembled WGS sequence"/>
</dbReference>
<comment type="caution">
    <text evidence="2">The sequence shown here is derived from an EMBL/GenBank/DDBJ whole genome shotgun (WGS) entry which is preliminary data.</text>
</comment>
<accession>A0ABM8W336</accession>
<organism evidence="2 3">
    <name type="scientific">Gigaspora margarita</name>
    <dbReference type="NCBI Taxonomy" id="4874"/>
    <lineage>
        <taxon>Eukaryota</taxon>
        <taxon>Fungi</taxon>
        <taxon>Fungi incertae sedis</taxon>
        <taxon>Mucoromycota</taxon>
        <taxon>Glomeromycotina</taxon>
        <taxon>Glomeromycetes</taxon>
        <taxon>Diversisporales</taxon>
        <taxon>Gigasporaceae</taxon>
        <taxon>Gigaspora</taxon>
    </lineage>
</organism>
<proteinExistence type="predicted"/>
<evidence type="ECO:0000313" key="2">
    <source>
        <dbReference type="EMBL" id="CAG8512425.1"/>
    </source>
</evidence>
<gene>
    <name evidence="2" type="ORF">GMARGA_LOCUS2748</name>
</gene>
<feature type="region of interest" description="Disordered" evidence="1">
    <location>
        <begin position="22"/>
        <end position="41"/>
    </location>
</feature>
<feature type="non-terminal residue" evidence="2">
    <location>
        <position position="41"/>
    </location>
</feature>
<feature type="compositionally biased region" description="Basic residues" evidence="1">
    <location>
        <begin position="32"/>
        <end position="41"/>
    </location>
</feature>
<keyword evidence="3" id="KW-1185">Reference proteome</keyword>
<dbReference type="EMBL" id="CAJVQB010000899">
    <property type="protein sequence ID" value="CAG8512425.1"/>
    <property type="molecule type" value="Genomic_DNA"/>
</dbReference>
<name>A0ABM8W336_GIGMA</name>
<evidence type="ECO:0000256" key="1">
    <source>
        <dbReference type="SAM" id="MobiDB-lite"/>
    </source>
</evidence>
<reference evidence="2 3" key="1">
    <citation type="submission" date="2021-06" db="EMBL/GenBank/DDBJ databases">
        <authorList>
            <person name="Kallberg Y."/>
            <person name="Tangrot J."/>
            <person name="Rosling A."/>
        </authorList>
    </citation>
    <scope>NUCLEOTIDE SEQUENCE [LARGE SCALE GENOMIC DNA]</scope>
    <source>
        <strain evidence="2 3">120-4 pot B 10/14</strain>
    </source>
</reference>
<protein>
    <submittedName>
        <fullName evidence="2">20396_t:CDS:1</fullName>
    </submittedName>
</protein>